<dbReference type="CTD" id="78777653"/>
<comment type="caution">
    <text evidence="1">The sequence shown here is derived from an EMBL/GenBank/DDBJ whole genome shotgun (WGS) entry which is preliminary data.</text>
</comment>
<dbReference type="KEGG" id="crq:GCK72_023259"/>
<evidence type="ECO:0000313" key="2">
    <source>
        <dbReference type="Proteomes" id="UP000483820"/>
    </source>
</evidence>
<evidence type="ECO:0000313" key="1">
    <source>
        <dbReference type="EMBL" id="KAF1746801.1"/>
    </source>
</evidence>
<protein>
    <submittedName>
        <fullName evidence="1">Uncharacterized protein</fullName>
    </submittedName>
</protein>
<sequence>MTQFLKALGRLRRLCVPRKLHPEEIEDMENAIDTMWLCLQEFAADDNVTPKLHALLEHVMEFVETHHTWAKTSEHPIEAFHAAYNTSKLRYRTTRNDLLRAKECFKRCLINNRVFDLS</sequence>
<dbReference type="GeneID" id="78777653"/>
<gene>
    <name evidence="1" type="ORF">GCK72_023259</name>
</gene>
<dbReference type="PANTHER" id="PTHR31424:SF4">
    <property type="entry name" value="AUTOPHAGY-RELATED PROTEIN 14-RELATED"/>
    <property type="match status" value="1"/>
</dbReference>
<name>A0A6A5FWG8_CAERE</name>
<dbReference type="RefSeq" id="XP_053578876.1">
    <property type="nucleotide sequence ID" value="XM_053735310.1"/>
</dbReference>
<accession>A0A6A5FWG8</accession>
<dbReference type="PANTHER" id="PTHR31424">
    <property type="entry name" value="PROTEIN CBG23806"/>
    <property type="match status" value="1"/>
</dbReference>
<dbReference type="Proteomes" id="UP000483820">
    <property type="component" value="Chromosome X"/>
</dbReference>
<organism evidence="1 2">
    <name type="scientific">Caenorhabditis remanei</name>
    <name type="common">Caenorhabditis vulgaris</name>
    <dbReference type="NCBI Taxonomy" id="31234"/>
    <lineage>
        <taxon>Eukaryota</taxon>
        <taxon>Metazoa</taxon>
        <taxon>Ecdysozoa</taxon>
        <taxon>Nematoda</taxon>
        <taxon>Chromadorea</taxon>
        <taxon>Rhabditida</taxon>
        <taxon>Rhabditina</taxon>
        <taxon>Rhabditomorpha</taxon>
        <taxon>Rhabditoidea</taxon>
        <taxon>Rhabditidae</taxon>
        <taxon>Peloderinae</taxon>
        <taxon>Caenorhabditis</taxon>
    </lineage>
</organism>
<proteinExistence type="predicted"/>
<dbReference type="EMBL" id="WUAV01000006">
    <property type="protein sequence ID" value="KAF1746801.1"/>
    <property type="molecule type" value="Genomic_DNA"/>
</dbReference>
<reference evidence="1 2" key="1">
    <citation type="submission" date="2019-12" db="EMBL/GenBank/DDBJ databases">
        <title>Chromosome-level assembly of the Caenorhabditis remanei genome.</title>
        <authorList>
            <person name="Teterina A.A."/>
            <person name="Willis J.H."/>
            <person name="Phillips P.C."/>
        </authorList>
    </citation>
    <scope>NUCLEOTIDE SEQUENCE [LARGE SCALE GENOMIC DNA]</scope>
    <source>
        <strain evidence="1 2">PX506</strain>
        <tissue evidence="1">Whole organism</tissue>
    </source>
</reference>
<dbReference type="AlphaFoldDB" id="A0A6A5FWG8"/>